<dbReference type="InterPro" id="IPR007630">
    <property type="entry name" value="RNA_pol_sigma70_r4"/>
</dbReference>
<dbReference type="GO" id="GO:0006352">
    <property type="term" value="P:DNA-templated transcription initiation"/>
    <property type="evidence" value="ECO:0007669"/>
    <property type="project" value="InterPro"/>
</dbReference>
<dbReference type="InterPro" id="IPR007759">
    <property type="entry name" value="Asxl_HARE-HTH"/>
</dbReference>
<comment type="caution">
    <text evidence="3">The sequence shown here is derived from an EMBL/GenBank/DDBJ whole genome shotgun (WGS) entry which is preliminary data.</text>
</comment>
<dbReference type="PANTHER" id="PTHR30603:SF47">
    <property type="entry name" value="RNA POLYMERASE SIGMA FACTOR SIGD, CHLOROPLASTIC"/>
    <property type="match status" value="1"/>
</dbReference>
<dbReference type="InterPro" id="IPR050239">
    <property type="entry name" value="Sigma-70_RNA_pol_init_factors"/>
</dbReference>
<keyword evidence="1" id="KW-0804">Transcription</keyword>
<organism evidence="3 4">
    <name type="scientific">Candidatus Kerfeldbacteria bacterium CG08_land_8_20_14_0_20_43_14</name>
    <dbReference type="NCBI Taxonomy" id="2014246"/>
    <lineage>
        <taxon>Bacteria</taxon>
        <taxon>Candidatus Kerfeldiibacteriota</taxon>
    </lineage>
</organism>
<dbReference type="InterPro" id="IPR036388">
    <property type="entry name" value="WH-like_DNA-bd_sf"/>
</dbReference>
<dbReference type="InterPro" id="IPR000943">
    <property type="entry name" value="RNA_pol_sigma70"/>
</dbReference>
<dbReference type="Proteomes" id="UP000236845">
    <property type="component" value="Unassembled WGS sequence"/>
</dbReference>
<proteinExistence type="predicted"/>
<dbReference type="PRINTS" id="PR00046">
    <property type="entry name" value="SIGMA70FCT"/>
</dbReference>
<evidence type="ECO:0000313" key="3">
    <source>
        <dbReference type="EMBL" id="PIS40961.1"/>
    </source>
</evidence>
<dbReference type="InterPro" id="IPR038087">
    <property type="entry name" value="RNAP_delta_N_dom_sf"/>
</dbReference>
<accession>A0A2H0YR34</accession>
<dbReference type="Gene3D" id="1.10.10.10">
    <property type="entry name" value="Winged helix-like DNA-binding domain superfamily/Winged helix DNA-binding domain"/>
    <property type="match status" value="1"/>
</dbReference>
<dbReference type="PROSITE" id="PS51913">
    <property type="entry name" value="HTH_HARE"/>
    <property type="match status" value="1"/>
</dbReference>
<dbReference type="InterPro" id="IPR013324">
    <property type="entry name" value="RNA_pol_sigma_r3/r4-like"/>
</dbReference>
<dbReference type="SUPFAM" id="SSF88659">
    <property type="entry name" value="Sigma3 and sigma4 domains of RNA polymerase sigma factors"/>
    <property type="match status" value="1"/>
</dbReference>
<dbReference type="Pfam" id="PF04545">
    <property type="entry name" value="Sigma70_r4"/>
    <property type="match status" value="1"/>
</dbReference>
<gene>
    <name evidence="3" type="ORF">COT26_00590</name>
</gene>
<dbReference type="GO" id="GO:0003700">
    <property type="term" value="F:DNA-binding transcription factor activity"/>
    <property type="evidence" value="ECO:0007669"/>
    <property type="project" value="InterPro"/>
</dbReference>
<sequence length="374" mass="43012">MDSDNQNTGSILDRVLSQKQTEEIEHFNPVEVVSNILKILSTREEDVLRRRYGINGKEAETLEQIGEIYKVTRERIRQIETEAINKIKKSNQTGGQIHHLSDAIIGIINNHGGIMKEENFMREILDLQDDRQTTRAATLFIIRFLFSDKLKPLSVEGDFHMAWQLKTAPTHLVADTIQQAEEILSSGNKPLKLNELLEKIRQSKYGEEHKFQLTDEAISSYIEISTKLAKNPYGEYGLAEWGTIVPKRMNDKIYLVLKKAGKPLHFNEITKLINETKFDHRTAYSPTVHNELILNDQYVLVGRGIYALKEWGYKPGVVADILIDILKKSNKPMKKEELADEVLKQRLVKKNTIYLVLTNRKKFNKLPSGEYTLV</sequence>
<reference evidence="4" key="1">
    <citation type="submission" date="2017-09" db="EMBL/GenBank/DDBJ databases">
        <title>Depth-based differentiation of microbial function through sediment-hosted aquifers and enrichment of novel symbionts in the deep terrestrial subsurface.</title>
        <authorList>
            <person name="Probst A.J."/>
            <person name="Ladd B."/>
            <person name="Jarett J.K."/>
            <person name="Geller-Mcgrath D.E."/>
            <person name="Sieber C.M.K."/>
            <person name="Emerson J.B."/>
            <person name="Anantharaman K."/>
            <person name="Thomas B.C."/>
            <person name="Malmstrom R."/>
            <person name="Stieglmeier M."/>
            <person name="Klingl A."/>
            <person name="Woyke T."/>
            <person name="Ryan C.M."/>
            <person name="Banfield J.F."/>
        </authorList>
    </citation>
    <scope>NUCLEOTIDE SEQUENCE [LARGE SCALE GENOMIC DNA]</scope>
</reference>
<dbReference type="CDD" id="cd06171">
    <property type="entry name" value="Sigma70_r4"/>
    <property type="match status" value="1"/>
</dbReference>
<name>A0A2H0YR34_9BACT</name>
<evidence type="ECO:0000313" key="4">
    <source>
        <dbReference type="Proteomes" id="UP000236845"/>
    </source>
</evidence>
<dbReference type="Gene3D" id="1.10.10.1250">
    <property type="entry name" value="RNA polymerase, subunit delta, N-terminal domain"/>
    <property type="match status" value="1"/>
</dbReference>
<dbReference type="PANTHER" id="PTHR30603">
    <property type="entry name" value="RNA POLYMERASE SIGMA FACTOR RPO"/>
    <property type="match status" value="1"/>
</dbReference>
<feature type="domain" description="HTH HARE-type" evidence="2">
    <location>
        <begin position="247"/>
        <end position="311"/>
    </location>
</feature>
<evidence type="ECO:0000259" key="2">
    <source>
        <dbReference type="PROSITE" id="PS51913"/>
    </source>
</evidence>
<dbReference type="AlphaFoldDB" id="A0A2H0YR34"/>
<evidence type="ECO:0000256" key="1">
    <source>
        <dbReference type="ARBA" id="ARBA00023163"/>
    </source>
</evidence>
<protein>
    <recommendedName>
        <fullName evidence="2">HTH HARE-type domain-containing protein</fullName>
    </recommendedName>
</protein>
<dbReference type="EMBL" id="PEXW01000013">
    <property type="protein sequence ID" value="PIS40961.1"/>
    <property type="molecule type" value="Genomic_DNA"/>
</dbReference>
<dbReference type="PROSITE" id="PS00716">
    <property type="entry name" value="SIGMA70_2"/>
    <property type="match status" value="1"/>
</dbReference>